<gene>
    <name evidence="6" type="ORF">M5D96_009865</name>
</gene>
<accession>A0A9P9YIA9</accession>
<dbReference type="Gene3D" id="1.10.1450.10">
    <property type="entry name" value="Tetraspanin"/>
    <property type="match status" value="3"/>
</dbReference>
<evidence type="ECO:0000256" key="2">
    <source>
        <dbReference type="ARBA" id="ARBA00022692"/>
    </source>
</evidence>
<evidence type="ECO:0000256" key="3">
    <source>
        <dbReference type="ARBA" id="ARBA00022989"/>
    </source>
</evidence>
<evidence type="ECO:0000256" key="4">
    <source>
        <dbReference type="ARBA" id="ARBA00023136"/>
    </source>
</evidence>
<comment type="caution">
    <text evidence="6">The sequence shown here is derived from an EMBL/GenBank/DDBJ whole genome shotgun (WGS) entry which is preliminary data.</text>
</comment>
<feature type="transmembrane region" description="Helical" evidence="5">
    <location>
        <begin position="213"/>
        <end position="235"/>
    </location>
</feature>
<dbReference type="FunFam" id="1.10.1450.10:FF:000048">
    <property type="entry name" value="Tetraspanin"/>
    <property type="match status" value="1"/>
</dbReference>
<dbReference type="Pfam" id="PF00335">
    <property type="entry name" value="Tetraspanin"/>
    <property type="match status" value="1"/>
</dbReference>
<dbReference type="Proteomes" id="UP001059596">
    <property type="component" value="Unassembled WGS sequence"/>
</dbReference>
<dbReference type="CDD" id="cd03127">
    <property type="entry name" value="tetraspanin_LEL"/>
    <property type="match status" value="3"/>
</dbReference>
<comment type="subcellular location">
    <subcellularLocation>
        <location evidence="1">Membrane</location>
        <topology evidence="1">Multi-pass membrane protein</topology>
    </subcellularLocation>
</comment>
<dbReference type="PANTHER" id="PTHR19282">
    <property type="entry name" value="TETRASPANIN"/>
    <property type="match status" value="1"/>
</dbReference>
<keyword evidence="2 5" id="KW-0812">Transmembrane</keyword>
<feature type="transmembrane region" description="Helical" evidence="5">
    <location>
        <begin position="107"/>
        <end position="129"/>
    </location>
</feature>
<keyword evidence="4 5" id="KW-0472">Membrane</keyword>
<dbReference type="EMBL" id="JAMKOV010000013">
    <property type="protein sequence ID" value="KAI8037118.1"/>
    <property type="molecule type" value="Genomic_DNA"/>
</dbReference>
<feature type="transmembrane region" description="Helical" evidence="5">
    <location>
        <begin position="282"/>
        <end position="299"/>
    </location>
</feature>
<evidence type="ECO:0000256" key="5">
    <source>
        <dbReference type="SAM" id="Phobius"/>
    </source>
</evidence>
<evidence type="ECO:0000313" key="7">
    <source>
        <dbReference type="Proteomes" id="UP001059596"/>
    </source>
</evidence>
<dbReference type="GO" id="GO:0005886">
    <property type="term" value="C:plasma membrane"/>
    <property type="evidence" value="ECO:0007669"/>
    <property type="project" value="TreeGrafter"/>
</dbReference>
<keyword evidence="3 5" id="KW-1133">Transmembrane helix</keyword>
<keyword evidence="7" id="KW-1185">Reference proteome</keyword>
<name>A0A9P9YIA9_9MUSC</name>
<sequence>MVEVAWQANNMDALQQKHECCGKSSAQDYVHLSQLIPPSCYADLQQAPDHLYLIGVTLIALSVFELNSSTPGTFEHIAIVVQIFVGTFVVLTSFLGCFASARISLGLVWSYVICLLILLCLQIYIIAAAHSTDYVERSKRDFLAIWSDPRANVERISFIQQKYSCCGELGSHDYILMGRGIPSTCYKAFLRHGDFLFTEGCLRAVQAHATDNVVIGLIIKWLLLLVETAGILAALAGVYELDKFNEGSAEHLEKFVQLGMAGALIFAGLVGCLGAILGSIKVMVVNLIVLLILIAAHIWKVSHYNETKQLDATEVYVMDLWMKELVHHGAMHHLQQEYECCGDKGYSDYTSLNMKVPRSCFHTKDGIHALYPYAEGCMAAVQRSYLQIYRFEKWIHCGLIGYEVVGIILGITLCCQLTNKTRRYTY</sequence>
<dbReference type="InterPro" id="IPR018499">
    <property type="entry name" value="Tetraspanin/Peripherin"/>
</dbReference>
<evidence type="ECO:0000256" key="1">
    <source>
        <dbReference type="ARBA" id="ARBA00004141"/>
    </source>
</evidence>
<protein>
    <recommendedName>
        <fullName evidence="8">Tetraspanin</fullName>
    </recommendedName>
</protein>
<dbReference type="PANTHER" id="PTHR19282:SF482">
    <property type="entry name" value="FI23944P1-RELATED"/>
    <property type="match status" value="1"/>
</dbReference>
<evidence type="ECO:0008006" key="8">
    <source>
        <dbReference type="Google" id="ProtNLM"/>
    </source>
</evidence>
<dbReference type="AlphaFoldDB" id="A0A9P9YIA9"/>
<dbReference type="SUPFAM" id="SSF48652">
    <property type="entry name" value="Tetraspanin"/>
    <property type="match status" value="3"/>
</dbReference>
<proteinExistence type="predicted"/>
<feature type="transmembrane region" description="Helical" evidence="5">
    <location>
        <begin position="255"/>
        <end position="277"/>
    </location>
</feature>
<dbReference type="InterPro" id="IPR008952">
    <property type="entry name" value="Tetraspanin_EC2_sf"/>
</dbReference>
<feature type="transmembrane region" description="Helical" evidence="5">
    <location>
        <begin position="79"/>
        <end position="101"/>
    </location>
</feature>
<reference evidence="6" key="1">
    <citation type="journal article" date="2023" name="Genome Biol. Evol.">
        <title>Long-read-based Genome Assembly of Drosophila gunungcola Reveals Fewer Chemosensory Genes in Flower-breeding Species.</title>
        <authorList>
            <person name="Negi A."/>
            <person name="Liao B.Y."/>
            <person name="Yeh S.D."/>
        </authorList>
    </citation>
    <scope>NUCLEOTIDE SEQUENCE</scope>
    <source>
        <strain evidence="6">Sukarami</strain>
    </source>
</reference>
<evidence type="ECO:0000313" key="6">
    <source>
        <dbReference type="EMBL" id="KAI8037118.1"/>
    </source>
</evidence>
<organism evidence="6 7">
    <name type="scientific">Drosophila gunungcola</name>
    <name type="common">fruit fly</name>
    <dbReference type="NCBI Taxonomy" id="103775"/>
    <lineage>
        <taxon>Eukaryota</taxon>
        <taxon>Metazoa</taxon>
        <taxon>Ecdysozoa</taxon>
        <taxon>Arthropoda</taxon>
        <taxon>Hexapoda</taxon>
        <taxon>Insecta</taxon>
        <taxon>Pterygota</taxon>
        <taxon>Neoptera</taxon>
        <taxon>Endopterygota</taxon>
        <taxon>Diptera</taxon>
        <taxon>Brachycera</taxon>
        <taxon>Muscomorpha</taxon>
        <taxon>Ephydroidea</taxon>
        <taxon>Drosophilidae</taxon>
        <taxon>Drosophila</taxon>
        <taxon>Sophophora</taxon>
    </lineage>
</organism>